<comment type="subcellular location">
    <subcellularLocation>
        <location evidence="1 7">Cell membrane</location>
        <topology evidence="1 7">Multi-pass membrane protein</topology>
    </subcellularLocation>
</comment>
<gene>
    <name evidence="9" type="ORF">CTB96_04400</name>
</gene>
<dbReference type="InterPro" id="IPR035906">
    <property type="entry name" value="MetI-like_sf"/>
</dbReference>
<dbReference type="Pfam" id="PF00528">
    <property type="entry name" value="BPD_transp_1"/>
    <property type="match status" value="1"/>
</dbReference>
<dbReference type="AlphaFoldDB" id="A0A317ZXK1"/>
<evidence type="ECO:0000256" key="4">
    <source>
        <dbReference type="ARBA" id="ARBA00022692"/>
    </source>
</evidence>
<feature type="transmembrane region" description="Helical" evidence="7">
    <location>
        <begin position="202"/>
        <end position="218"/>
    </location>
</feature>
<name>A0A317ZXK1_9MICO</name>
<dbReference type="EMBL" id="QHLY01000005">
    <property type="protein sequence ID" value="PXA72143.1"/>
    <property type="molecule type" value="Genomic_DNA"/>
</dbReference>
<accession>A0A317ZXK1</accession>
<evidence type="ECO:0000313" key="10">
    <source>
        <dbReference type="Proteomes" id="UP000246722"/>
    </source>
</evidence>
<dbReference type="GO" id="GO:0071916">
    <property type="term" value="F:dipeptide transmembrane transporter activity"/>
    <property type="evidence" value="ECO:0007669"/>
    <property type="project" value="TreeGrafter"/>
</dbReference>
<evidence type="ECO:0000256" key="7">
    <source>
        <dbReference type="RuleBase" id="RU363032"/>
    </source>
</evidence>
<dbReference type="CDD" id="cd06261">
    <property type="entry name" value="TM_PBP2"/>
    <property type="match status" value="1"/>
</dbReference>
<organism evidence="9 10">
    <name type="scientific">Cryobacterium arcticum</name>
    <dbReference type="NCBI Taxonomy" id="670052"/>
    <lineage>
        <taxon>Bacteria</taxon>
        <taxon>Bacillati</taxon>
        <taxon>Actinomycetota</taxon>
        <taxon>Actinomycetes</taxon>
        <taxon>Micrococcales</taxon>
        <taxon>Microbacteriaceae</taxon>
        <taxon>Cryobacterium</taxon>
    </lineage>
</organism>
<dbReference type="InterPro" id="IPR000515">
    <property type="entry name" value="MetI-like"/>
</dbReference>
<evidence type="ECO:0000256" key="3">
    <source>
        <dbReference type="ARBA" id="ARBA00022475"/>
    </source>
</evidence>
<evidence type="ECO:0000259" key="8">
    <source>
        <dbReference type="PROSITE" id="PS50928"/>
    </source>
</evidence>
<keyword evidence="10" id="KW-1185">Reference proteome</keyword>
<dbReference type="Gene3D" id="1.10.3720.10">
    <property type="entry name" value="MetI-like"/>
    <property type="match status" value="1"/>
</dbReference>
<dbReference type="Proteomes" id="UP000246722">
    <property type="component" value="Unassembled WGS sequence"/>
</dbReference>
<keyword evidence="5 7" id="KW-1133">Transmembrane helix</keyword>
<evidence type="ECO:0000256" key="1">
    <source>
        <dbReference type="ARBA" id="ARBA00004651"/>
    </source>
</evidence>
<dbReference type="Pfam" id="PF19300">
    <property type="entry name" value="BPD_transp_1_N"/>
    <property type="match status" value="1"/>
</dbReference>
<evidence type="ECO:0000256" key="5">
    <source>
        <dbReference type="ARBA" id="ARBA00022989"/>
    </source>
</evidence>
<comment type="caution">
    <text evidence="9">The sequence shown here is derived from an EMBL/GenBank/DDBJ whole genome shotgun (WGS) entry which is preliminary data.</text>
</comment>
<keyword evidence="6 7" id="KW-0472">Membrane</keyword>
<dbReference type="PANTHER" id="PTHR43163:SF6">
    <property type="entry name" value="DIPEPTIDE TRANSPORT SYSTEM PERMEASE PROTEIN DPPB-RELATED"/>
    <property type="match status" value="1"/>
</dbReference>
<feature type="transmembrane region" description="Helical" evidence="7">
    <location>
        <begin position="100"/>
        <end position="121"/>
    </location>
</feature>
<dbReference type="OrthoDB" id="9778910at2"/>
<dbReference type="RefSeq" id="WP_110125670.1">
    <property type="nucleotide sequence ID" value="NZ_QHLY01000005.1"/>
</dbReference>
<dbReference type="SUPFAM" id="SSF161098">
    <property type="entry name" value="MetI-like"/>
    <property type="match status" value="1"/>
</dbReference>
<feature type="domain" description="ABC transmembrane type-1" evidence="8">
    <location>
        <begin position="94"/>
        <end position="321"/>
    </location>
</feature>
<comment type="similarity">
    <text evidence="7">Belongs to the binding-protein-dependent transport system permease family.</text>
</comment>
<dbReference type="GO" id="GO:0005886">
    <property type="term" value="C:plasma membrane"/>
    <property type="evidence" value="ECO:0007669"/>
    <property type="project" value="UniProtKB-SubCell"/>
</dbReference>
<evidence type="ECO:0000313" key="9">
    <source>
        <dbReference type="EMBL" id="PXA72143.1"/>
    </source>
</evidence>
<dbReference type="InterPro" id="IPR045621">
    <property type="entry name" value="BPD_transp_1_N"/>
</dbReference>
<proteinExistence type="inferred from homology"/>
<feature type="transmembrane region" description="Helical" evidence="7">
    <location>
        <begin position="133"/>
        <end position="155"/>
    </location>
</feature>
<dbReference type="PANTHER" id="PTHR43163">
    <property type="entry name" value="DIPEPTIDE TRANSPORT SYSTEM PERMEASE PROTEIN DPPB-RELATED"/>
    <property type="match status" value="1"/>
</dbReference>
<dbReference type="PROSITE" id="PS50928">
    <property type="entry name" value="ABC_TM1"/>
    <property type="match status" value="1"/>
</dbReference>
<evidence type="ECO:0000256" key="6">
    <source>
        <dbReference type="ARBA" id="ARBA00023136"/>
    </source>
</evidence>
<keyword evidence="2 7" id="KW-0813">Transport</keyword>
<reference evidence="9 10" key="1">
    <citation type="submission" date="2018-05" db="EMBL/GenBank/DDBJ databases">
        <title>Genetic diversity of glacier-inhabiting Cryobacterium bacteria in China and description of Cryobacterium mengkeensis sp. nov. and Arthrobacter glacialis sp. nov.</title>
        <authorList>
            <person name="Liu Q."/>
            <person name="Xin Y.-H."/>
        </authorList>
    </citation>
    <scope>NUCLEOTIDE SEQUENCE [LARGE SCALE GENOMIC DNA]</scope>
    <source>
        <strain evidence="9 10">SK-1</strain>
    </source>
</reference>
<keyword evidence="3" id="KW-1003">Cell membrane</keyword>
<sequence>MSYVIRRLLAMIPALIGVVICIFLLTRILPGDPARTLAGEQADAATVEKLRVDMGLDQPMLSQFFGYLGDLLRGDLGFAWHTGHTVTADLATRLPATAELAIVSILIALIVAIPLGVLSAVYRDRAIDHIGRVISLVGASMPLFWLGLLAIYLFYFMLGWAPAPIGRIETGVNPPTTVTGFYLVDSLLSGDMVAFTSSLKSIIWPALVLSTGSIAMISRMTRSAMLEVLGQDYVRTAVSKGLNPGIVVGKHAFRNASPSVVTVVGLEFGQLLGGAVITETIFSWPGVGSYVTQSIMATDYAPVQAFSLLAAVIFLVVNLLVDLTNAAIDPRVRNA</sequence>
<feature type="transmembrane region" description="Helical" evidence="7">
    <location>
        <begin position="302"/>
        <end position="321"/>
    </location>
</feature>
<feature type="transmembrane region" description="Helical" evidence="7">
    <location>
        <begin position="7"/>
        <end position="29"/>
    </location>
</feature>
<feature type="transmembrane region" description="Helical" evidence="7">
    <location>
        <begin position="260"/>
        <end position="282"/>
    </location>
</feature>
<keyword evidence="4 7" id="KW-0812">Transmembrane</keyword>
<protein>
    <submittedName>
        <fullName evidence="9">Peptide ABC transporter permease</fullName>
    </submittedName>
</protein>
<evidence type="ECO:0000256" key="2">
    <source>
        <dbReference type="ARBA" id="ARBA00022448"/>
    </source>
</evidence>